<dbReference type="PANTHER" id="PTHR45617:SF181">
    <property type="entry name" value="LP04042P"/>
    <property type="match status" value="1"/>
</dbReference>
<name>A0ABM1ZPM4_AEDAL</name>
<dbReference type="EnsemblMetazoa" id="AALFPA23_020457.R30210">
    <property type="protein sequence ID" value="AALFPA23_020457.P30210"/>
    <property type="gene ID" value="AALFPA23_020457"/>
</dbReference>
<protein>
    <submittedName>
        <fullName evidence="4">Uncharacterized protein</fullName>
    </submittedName>
</protein>
<reference evidence="4" key="2">
    <citation type="submission" date="2025-05" db="UniProtKB">
        <authorList>
            <consortium name="EnsemblMetazoa"/>
        </authorList>
    </citation>
    <scope>IDENTIFICATION</scope>
    <source>
        <strain evidence="4">Foshan</strain>
    </source>
</reference>
<dbReference type="Pfam" id="PF13855">
    <property type="entry name" value="LRR_8"/>
    <property type="match status" value="1"/>
</dbReference>
<keyword evidence="5" id="KW-1185">Reference proteome</keyword>
<dbReference type="InterPro" id="IPR001611">
    <property type="entry name" value="Leu-rich_rpt"/>
</dbReference>
<evidence type="ECO:0000313" key="4">
    <source>
        <dbReference type="EnsemblMetazoa" id="AALFPA23_020457.P30210"/>
    </source>
</evidence>
<evidence type="ECO:0000256" key="2">
    <source>
        <dbReference type="ARBA" id="ARBA00022737"/>
    </source>
</evidence>
<dbReference type="InterPro" id="IPR025875">
    <property type="entry name" value="Leu-rich_rpt_4"/>
</dbReference>
<dbReference type="GeneID" id="109413128"/>
<evidence type="ECO:0000256" key="1">
    <source>
        <dbReference type="ARBA" id="ARBA00022614"/>
    </source>
</evidence>
<feature type="signal peptide" evidence="3">
    <location>
        <begin position="1"/>
        <end position="27"/>
    </location>
</feature>
<keyword evidence="1" id="KW-0433">Leucine-rich repeat</keyword>
<dbReference type="RefSeq" id="XP_019542392.3">
    <property type="nucleotide sequence ID" value="XM_019686847.3"/>
</dbReference>
<dbReference type="SUPFAM" id="SSF52058">
    <property type="entry name" value="L domain-like"/>
    <property type="match status" value="1"/>
</dbReference>
<dbReference type="Pfam" id="PF12799">
    <property type="entry name" value="LRR_4"/>
    <property type="match status" value="1"/>
</dbReference>
<proteinExistence type="predicted"/>
<keyword evidence="2" id="KW-0677">Repeat</keyword>
<accession>A0ABM1ZPM4</accession>
<sequence length="388" mass="43577">MVFRVNSIKTTLLVLCVIGIAPYSVSGITYECEIVERYDIQGQRFCVFRDVQYSSNTTDIAFKASDEKHRVVFENSQMQHLPKEFLQKFQDLKILNVTGCNLTSVVITKSMEELIATDNYISKIFVEQHPQNSTLKELHLQSNRISDISNVTSNCKQLRILDLSRNQLLADQSDLDFSKFNGLDQLEYLSLADVGALYLVYDKPVSLPSLTLLDLSLNSLLPVDLRVDYFKSFKRLQVLRLNSNGFSQLDYNYFTQMESLKEVYLEGNEFSCKYLKTMLDHLNNKGKKTPVARPATHCPAGYNIVEQMCCKSESLTNLVIGTRVRTSTTPSSSYVTEPQTLPSVSPAIVTDTTRKTVEMTGKGSAGFLSLNSGIALCGLLVSLSWAQI</sequence>
<reference evidence="5" key="1">
    <citation type="journal article" date="2015" name="Proc. Natl. Acad. Sci. U.S.A.">
        <title>Genome sequence of the Asian Tiger mosquito, Aedes albopictus, reveals insights into its biology, genetics, and evolution.</title>
        <authorList>
            <person name="Chen X.G."/>
            <person name="Jiang X."/>
            <person name="Gu J."/>
            <person name="Xu M."/>
            <person name="Wu Y."/>
            <person name="Deng Y."/>
            <person name="Zhang C."/>
            <person name="Bonizzoni M."/>
            <person name="Dermauw W."/>
            <person name="Vontas J."/>
            <person name="Armbruster P."/>
            <person name="Huang X."/>
            <person name="Yang Y."/>
            <person name="Zhang H."/>
            <person name="He W."/>
            <person name="Peng H."/>
            <person name="Liu Y."/>
            <person name="Wu K."/>
            <person name="Chen J."/>
            <person name="Lirakis M."/>
            <person name="Topalis P."/>
            <person name="Van Leeuwen T."/>
            <person name="Hall A.B."/>
            <person name="Jiang X."/>
            <person name="Thorpe C."/>
            <person name="Mueller R.L."/>
            <person name="Sun C."/>
            <person name="Waterhouse R.M."/>
            <person name="Yan G."/>
            <person name="Tu Z.J."/>
            <person name="Fang X."/>
            <person name="James A.A."/>
        </authorList>
    </citation>
    <scope>NUCLEOTIDE SEQUENCE [LARGE SCALE GENOMIC DNA]</scope>
    <source>
        <strain evidence="5">Foshan</strain>
    </source>
</reference>
<evidence type="ECO:0000256" key="3">
    <source>
        <dbReference type="SAM" id="SignalP"/>
    </source>
</evidence>
<evidence type="ECO:0000313" key="5">
    <source>
        <dbReference type="Proteomes" id="UP000069940"/>
    </source>
</evidence>
<dbReference type="PROSITE" id="PS51450">
    <property type="entry name" value="LRR"/>
    <property type="match status" value="1"/>
</dbReference>
<feature type="chain" id="PRO_5045271358" evidence="3">
    <location>
        <begin position="28"/>
        <end position="388"/>
    </location>
</feature>
<dbReference type="Gene3D" id="3.80.10.10">
    <property type="entry name" value="Ribonuclease Inhibitor"/>
    <property type="match status" value="2"/>
</dbReference>
<keyword evidence="3" id="KW-0732">Signal</keyword>
<organism evidence="4 5">
    <name type="scientific">Aedes albopictus</name>
    <name type="common">Asian tiger mosquito</name>
    <name type="synonym">Stegomyia albopicta</name>
    <dbReference type="NCBI Taxonomy" id="7160"/>
    <lineage>
        <taxon>Eukaryota</taxon>
        <taxon>Metazoa</taxon>
        <taxon>Ecdysozoa</taxon>
        <taxon>Arthropoda</taxon>
        <taxon>Hexapoda</taxon>
        <taxon>Insecta</taxon>
        <taxon>Pterygota</taxon>
        <taxon>Neoptera</taxon>
        <taxon>Endopterygota</taxon>
        <taxon>Diptera</taxon>
        <taxon>Nematocera</taxon>
        <taxon>Culicoidea</taxon>
        <taxon>Culicidae</taxon>
        <taxon>Culicinae</taxon>
        <taxon>Aedini</taxon>
        <taxon>Aedes</taxon>
        <taxon>Stegomyia</taxon>
    </lineage>
</organism>
<dbReference type="Proteomes" id="UP000069940">
    <property type="component" value="Unassembled WGS sequence"/>
</dbReference>
<dbReference type="PANTHER" id="PTHR45617">
    <property type="entry name" value="LEUCINE RICH REPEAT FAMILY PROTEIN"/>
    <property type="match status" value="1"/>
</dbReference>
<dbReference type="InterPro" id="IPR032675">
    <property type="entry name" value="LRR_dom_sf"/>
</dbReference>